<reference evidence="1" key="1">
    <citation type="submission" date="2019-03" db="EMBL/GenBank/DDBJ databases">
        <title>Metabolic reconstructions from genomes of highly enriched 'Candidatus Accumulibacter' and 'Candidatus Competibacter' bioreactor populations.</title>
        <authorList>
            <person name="Annavajhala M.K."/>
            <person name="Welles L."/>
            <person name="Abbas B."/>
            <person name="Sorokin D."/>
            <person name="Park H."/>
            <person name="Van Loosdrecht M."/>
            <person name="Chandran K."/>
        </authorList>
    </citation>
    <scope>NUCLEOTIDE SEQUENCE</scope>
    <source>
        <strain evidence="1">SBR_L</strain>
    </source>
</reference>
<comment type="caution">
    <text evidence="1">The sequence shown here is derived from an EMBL/GenBank/DDBJ whole genome shotgun (WGS) entry which is preliminary data.</text>
</comment>
<dbReference type="RefSeq" id="WP_169070247.1">
    <property type="nucleotide sequence ID" value="NZ_JAZKUC010000001.1"/>
</dbReference>
<accession>A0ABX1TAA8</accession>
<proteinExistence type="predicted"/>
<evidence type="ECO:0000313" key="2">
    <source>
        <dbReference type="Proteomes" id="UP000886469"/>
    </source>
</evidence>
<gene>
    <name evidence="1" type="ORF">E4Q08_09720</name>
</gene>
<evidence type="ECO:0000313" key="1">
    <source>
        <dbReference type="EMBL" id="NMQ05520.1"/>
    </source>
</evidence>
<name>A0ABX1TAA8_9PROT</name>
<organism evidence="1 2">
    <name type="scientific">Candidatus Accumulibacter contiguus</name>
    <dbReference type="NCBI Taxonomy" id="2954381"/>
    <lineage>
        <taxon>Bacteria</taxon>
        <taxon>Pseudomonadati</taxon>
        <taxon>Pseudomonadota</taxon>
        <taxon>Betaproteobacteria</taxon>
        <taxon>Candidatus Accumulibacter</taxon>
    </lineage>
</organism>
<keyword evidence="2" id="KW-1185">Reference proteome</keyword>
<dbReference type="EMBL" id="SPMX01000022">
    <property type="protein sequence ID" value="NMQ05520.1"/>
    <property type="molecule type" value="Genomic_DNA"/>
</dbReference>
<sequence>MLNTLRATLFPSGVVSFDEPLRITEATRVLVTLLDEHPLPATPDTPGQPVHDQEREVWEDLLNFHAWQPSGRSGR</sequence>
<dbReference type="Proteomes" id="UP000886469">
    <property type="component" value="Unassembled WGS sequence"/>
</dbReference>
<protein>
    <submittedName>
        <fullName evidence="1">Uncharacterized protein</fullName>
    </submittedName>
</protein>